<dbReference type="SUPFAM" id="SSF103473">
    <property type="entry name" value="MFS general substrate transporter"/>
    <property type="match status" value="1"/>
</dbReference>
<feature type="transmembrane region" description="Helical" evidence="7">
    <location>
        <begin position="328"/>
        <end position="348"/>
    </location>
</feature>
<dbReference type="AlphaFoldDB" id="B6Q9Y6"/>
<evidence type="ECO:0000256" key="5">
    <source>
        <dbReference type="ARBA" id="ARBA00022989"/>
    </source>
</evidence>
<comment type="subcellular location">
    <subcellularLocation>
        <location evidence="1">Membrane</location>
        <topology evidence="1">Multi-pass membrane protein</topology>
    </subcellularLocation>
</comment>
<dbReference type="InterPro" id="IPR011701">
    <property type="entry name" value="MFS"/>
</dbReference>
<dbReference type="GO" id="GO:0005886">
    <property type="term" value="C:plasma membrane"/>
    <property type="evidence" value="ECO:0007669"/>
    <property type="project" value="TreeGrafter"/>
</dbReference>
<dbReference type="EMBL" id="DS995900">
    <property type="protein sequence ID" value="EEA25178.1"/>
    <property type="molecule type" value="Genomic_DNA"/>
</dbReference>
<feature type="transmembrane region" description="Helical" evidence="7">
    <location>
        <begin position="434"/>
        <end position="454"/>
    </location>
</feature>
<reference evidence="9" key="1">
    <citation type="journal article" date="2015" name="Genome Announc.">
        <title>Genome sequence of the AIDS-associated pathogen Penicillium marneffei (ATCC18224) and its near taxonomic relative Talaromyces stipitatus (ATCC10500).</title>
        <authorList>
            <person name="Nierman W.C."/>
            <person name="Fedorova-Abrams N.D."/>
            <person name="Andrianopoulos A."/>
        </authorList>
    </citation>
    <scope>NUCLEOTIDE SEQUENCE [LARGE SCALE GENOMIC DNA]</scope>
    <source>
        <strain evidence="9">ATCC 18224 / CBS 334.59 / QM 7333</strain>
    </source>
</reference>
<dbReference type="Gene3D" id="1.20.1250.20">
    <property type="entry name" value="MFS general substrate transporter like domains"/>
    <property type="match status" value="2"/>
</dbReference>
<keyword evidence="4 7" id="KW-0812">Transmembrane</keyword>
<feature type="transmembrane region" description="Helical" evidence="7">
    <location>
        <begin position="410"/>
        <end position="427"/>
    </location>
</feature>
<dbReference type="PhylomeDB" id="B6Q9Y6"/>
<feature type="transmembrane region" description="Helical" evidence="7">
    <location>
        <begin position="297"/>
        <end position="316"/>
    </location>
</feature>
<feature type="transmembrane region" description="Helical" evidence="7">
    <location>
        <begin position="120"/>
        <end position="144"/>
    </location>
</feature>
<feature type="transmembrane region" description="Helical" evidence="7">
    <location>
        <begin position="460"/>
        <end position="480"/>
    </location>
</feature>
<protein>
    <submittedName>
        <fullName evidence="8">Siderochrome-iron transporter, putative</fullName>
    </submittedName>
</protein>
<dbReference type="PANTHER" id="PTHR23501">
    <property type="entry name" value="MAJOR FACILITATOR SUPERFAMILY"/>
    <property type="match status" value="1"/>
</dbReference>
<keyword evidence="3" id="KW-0813">Transport</keyword>
<comment type="similarity">
    <text evidence="2">Belongs to the major facilitator superfamily.</text>
</comment>
<dbReference type="FunFam" id="1.20.1250.20:FF:000284">
    <property type="entry name" value="Siderophore iron transporter mirB"/>
    <property type="match status" value="1"/>
</dbReference>
<evidence type="ECO:0000256" key="7">
    <source>
        <dbReference type="SAM" id="Phobius"/>
    </source>
</evidence>
<evidence type="ECO:0000313" key="8">
    <source>
        <dbReference type="EMBL" id="EEA25178.1"/>
    </source>
</evidence>
<evidence type="ECO:0000256" key="4">
    <source>
        <dbReference type="ARBA" id="ARBA00022692"/>
    </source>
</evidence>
<feature type="transmembrane region" description="Helical" evidence="7">
    <location>
        <begin position="244"/>
        <end position="267"/>
    </location>
</feature>
<feature type="transmembrane region" description="Helical" evidence="7">
    <location>
        <begin position="156"/>
        <end position="173"/>
    </location>
</feature>
<dbReference type="OrthoDB" id="4078873at2759"/>
<dbReference type="VEuPathDB" id="FungiDB:PMAA_062990"/>
<name>B6Q9Y6_TALMQ</name>
<keyword evidence="6 7" id="KW-0472">Membrane</keyword>
<dbReference type="Proteomes" id="UP000001294">
    <property type="component" value="Unassembled WGS sequence"/>
</dbReference>
<dbReference type="GO" id="GO:0022857">
    <property type="term" value="F:transmembrane transporter activity"/>
    <property type="evidence" value="ECO:0007669"/>
    <property type="project" value="InterPro"/>
</dbReference>
<evidence type="ECO:0000313" key="9">
    <source>
        <dbReference type="Proteomes" id="UP000001294"/>
    </source>
</evidence>
<feature type="transmembrane region" description="Helical" evidence="7">
    <location>
        <begin position="368"/>
        <end position="390"/>
    </location>
</feature>
<keyword evidence="9" id="KW-1185">Reference proteome</keyword>
<dbReference type="InterPro" id="IPR036259">
    <property type="entry name" value="MFS_trans_sf"/>
</dbReference>
<dbReference type="PANTHER" id="PTHR23501:SF107">
    <property type="entry name" value="TRANSPORTER, PUTATIVE (AFU_ORTHOLOGUE AFUA_7G04730)-RELATED"/>
    <property type="match status" value="1"/>
</dbReference>
<sequence length="609" mass="67519">MGVLDNIRGRDTSQLNAAVYRSEPADVPVEQKSPGHTQDMIASDSDTLSLEARNEKEVQLNPDQITANAELGVQKAEAVTLVWSKRTVYAVYAWIWICFFMLAFQSAVGNNLFYTAYSEFALAPAVSTASILASVIGGVLKLAIGKTLNLVGRAEGLLFFVAVYILGIILLASCNGPDAYAAGYVLYWIGYNAIYLILDVFMADTSGLRNRAFAFGFVTTPFICTAFTGSLAAQSFVRTSGWRWGYGAFTIIMPFVFIPLAVVFKFYERKAIKLGLFKRESSGRTTMQSIIHYFHEFDIIGAFLLMAAFVLFLLPFSLQTSNRITYDSAAFIAMVVIGILLFPAFAIWEAYFARTQFIQWELFKNRTVLGACICAATVNFAFYCWDLYYYYFIMVVYNLDISLTGYMSQIYNVGSCFFGPIFGMYVRYTKEFKWFCFCFGIPLLFLGAGLMIHFRGQDGSINYIIMCQIFIAFAGGTLVIGEDMAVMAASDRQSLPMMLSLVSLCSSIGSSIGSAVSTAIYSHTFPQGLLRALPEEEKVNATAIYLGGYATQLLYPVGSPTRDAINYAWGYSQKYGAIAATCVTILLIPAIGMWKNYRVDKAQNKGTLF</sequence>
<feature type="transmembrane region" description="Helical" evidence="7">
    <location>
        <begin position="575"/>
        <end position="594"/>
    </location>
</feature>
<dbReference type="HOGENOM" id="CLU_012970_1_0_1"/>
<dbReference type="Pfam" id="PF07690">
    <property type="entry name" value="MFS_1"/>
    <property type="match status" value="1"/>
</dbReference>
<feature type="transmembrane region" description="Helical" evidence="7">
    <location>
        <begin position="89"/>
        <end position="108"/>
    </location>
</feature>
<proteinExistence type="inferred from homology"/>
<keyword evidence="5 7" id="KW-1133">Transmembrane helix</keyword>
<evidence type="ECO:0000256" key="6">
    <source>
        <dbReference type="ARBA" id="ARBA00023136"/>
    </source>
</evidence>
<gene>
    <name evidence="8" type="ORF">PMAA_062990</name>
</gene>
<organism evidence="8 9">
    <name type="scientific">Talaromyces marneffei (strain ATCC 18224 / CBS 334.59 / QM 7333)</name>
    <name type="common">Penicillium marneffei</name>
    <dbReference type="NCBI Taxonomy" id="441960"/>
    <lineage>
        <taxon>Eukaryota</taxon>
        <taxon>Fungi</taxon>
        <taxon>Dikarya</taxon>
        <taxon>Ascomycota</taxon>
        <taxon>Pezizomycotina</taxon>
        <taxon>Eurotiomycetes</taxon>
        <taxon>Eurotiomycetidae</taxon>
        <taxon>Eurotiales</taxon>
        <taxon>Trichocomaceae</taxon>
        <taxon>Talaromyces</taxon>
        <taxon>Talaromyces sect. Talaromyces</taxon>
    </lineage>
</organism>
<evidence type="ECO:0000256" key="1">
    <source>
        <dbReference type="ARBA" id="ARBA00004141"/>
    </source>
</evidence>
<accession>B6Q9Y6</accession>
<evidence type="ECO:0000256" key="2">
    <source>
        <dbReference type="ARBA" id="ARBA00008335"/>
    </source>
</evidence>
<evidence type="ECO:0000256" key="3">
    <source>
        <dbReference type="ARBA" id="ARBA00022448"/>
    </source>
</evidence>
<feature type="transmembrane region" description="Helical" evidence="7">
    <location>
        <begin position="501"/>
        <end position="521"/>
    </location>
</feature>
<feature type="transmembrane region" description="Helical" evidence="7">
    <location>
        <begin position="179"/>
        <end position="201"/>
    </location>
</feature>
<feature type="transmembrane region" description="Helical" evidence="7">
    <location>
        <begin position="213"/>
        <end position="232"/>
    </location>
</feature>